<dbReference type="InterPro" id="IPR012292">
    <property type="entry name" value="Globin/Proto"/>
</dbReference>
<evidence type="ECO:0000256" key="5">
    <source>
        <dbReference type="ARBA" id="ARBA00034496"/>
    </source>
</evidence>
<protein>
    <submittedName>
        <fullName evidence="6">Globin</fullName>
    </submittedName>
</protein>
<dbReference type="GO" id="GO:0005344">
    <property type="term" value="F:oxygen carrier activity"/>
    <property type="evidence" value="ECO:0007669"/>
    <property type="project" value="InterPro"/>
</dbReference>
<dbReference type="InterPro" id="IPR044203">
    <property type="entry name" value="GlbO/GLB3-like"/>
</dbReference>
<evidence type="ECO:0000256" key="1">
    <source>
        <dbReference type="ARBA" id="ARBA00022448"/>
    </source>
</evidence>
<comment type="caution">
    <text evidence="6">The sequence shown here is derived from an EMBL/GenBank/DDBJ whole genome shotgun (WGS) entry which is preliminary data.</text>
</comment>
<keyword evidence="2" id="KW-0349">Heme</keyword>
<dbReference type="Gene3D" id="1.10.490.10">
    <property type="entry name" value="Globins"/>
    <property type="match status" value="1"/>
</dbReference>
<dbReference type="InterPro" id="IPR001486">
    <property type="entry name" value="Hemoglobin_trunc"/>
</dbReference>
<evidence type="ECO:0000313" key="7">
    <source>
        <dbReference type="Proteomes" id="UP000030063"/>
    </source>
</evidence>
<dbReference type="EMBL" id="AWSQ01000002">
    <property type="protein sequence ID" value="KFX70097.1"/>
    <property type="molecule type" value="Genomic_DNA"/>
</dbReference>
<dbReference type="GO" id="GO:0019825">
    <property type="term" value="F:oxygen binding"/>
    <property type="evidence" value="ECO:0007669"/>
    <property type="project" value="InterPro"/>
</dbReference>
<name>A0A0A1YJI4_9PSED</name>
<dbReference type="GO" id="GO:0046872">
    <property type="term" value="F:metal ion binding"/>
    <property type="evidence" value="ECO:0007669"/>
    <property type="project" value="UniProtKB-KW"/>
</dbReference>
<organism evidence="6 7">
    <name type="scientific">Pseudomonas taeanensis MS-3</name>
    <dbReference type="NCBI Taxonomy" id="1395571"/>
    <lineage>
        <taxon>Bacteria</taxon>
        <taxon>Pseudomonadati</taxon>
        <taxon>Pseudomonadota</taxon>
        <taxon>Gammaproteobacteria</taxon>
        <taxon>Pseudomonadales</taxon>
        <taxon>Pseudomonadaceae</taxon>
        <taxon>Pseudomonas</taxon>
    </lineage>
</organism>
<dbReference type="OrthoDB" id="9790913at2"/>
<evidence type="ECO:0000256" key="3">
    <source>
        <dbReference type="ARBA" id="ARBA00022723"/>
    </source>
</evidence>
<evidence type="ECO:0000256" key="2">
    <source>
        <dbReference type="ARBA" id="ARBA00022617"/>
    </source>
</evidence>
<gene>
    <name evidence="6" type="ORF">TMS3_0111400</name>
</gene>
<dbReference type="PANTHER" id="PTHR47366">
    <property type="entry name" value="TWO-ON-TWO HEMOGLOBIN-3"/>
    <property type="match status" value="1"/>
</dbReference>
<keyword evidence="4" id="KW-0408">Iron</keyword>
<evidence type="ECO:0000256" key="4">
    <source>
        <dbReference type="ARBA" id="ARBA00023004"/>
    </source>
</evidence>
<dbReference type="RefSeq" id="WP_025165353.1">
    <property type="nucleotide sequence ID" value="NZ_AWSQ01000002.1"/>
</dbReference>
<dbReference type="Proteomes" id="UP000030063">
    <property type="component" value="Unassembled WGS sequence"/>
</dbReference>
<dbReference type="CDD" id="cd14773">
    <property type="entry name" value="TrHb2_PhHbO-like_O"/>
    <property type="match status" value="1"/>
</dbReference>
<keyword evidence="1" id="KW-0813">Transport</keyword>
<accession>A0A0A1YJI4</accession>
<keyword evidence="7" id="KW-1185">Reference proteome</keyword>
<dbReference type="PANTHER" id="PTHR47366:SF1">
    <property type="entry name" value="TWO-ON-TWO HEMOGLOBIN-3"/>
    <property type="match status" value="1"/>
</dbReference>
<dbReference type="InterPro" id="IPR009050">
    <property type="entry name" value="Globin-like_sf"/>
</dbReference>
<keyword evidence="3" id="KW-0479">Metal-binding</keyword>
<dbReference type="eggNOG" id="COG2346">
    <property type="taxonomic scope" value="Bacteria"/>
</dbReference>
<comment type="similarity">
    <text evidence="5">Belongs to the truncated hemoglobin family. Group II subfamily.</text>
</comment>
<dbReference type="STRING" id="1395571.TMS3_0111400"/>
<dbReference type="GO" id="GO:0020037">
    <property type="term" value="F:heme binding"/>
    <property type="evidence" value="ECO:0007669"/>
    <property type="project" value="InterPro"/>
</dbReference>
<proteinExistence type="inferred from homology"/>
<dbReference type="SUPFAM" id="SSF46458">
    <property type="entry name" value="Globin-like"/>
    <property type="match status" value="1"/>
</dbReference>
<evidence type="ECO:0000313" key="6">
    <source>
        <dbReference type="EMBL" id="KFX70097.1"/>
    </source>
</evidence>
<dbReference type="AlphaFoldDB" id="A0A0A1YJI4"/>
<sequence length="139" mass="15422">MNNPPFGVGDASYQAAGGIDGLRRLVDDFYRLMDQLPEAAALRRMHPQSLDAARDKMACFLSGWLGGPRLFNEKYGAISIPAFHAQWPIDQAGSDAWLNCMAQAIELQGYTPEFAEYLLTQLRVPAQRIVQASQNRHGV</sequence>
<reference evidence="6 7" key="1">
    <citation type="journal article" date="2014" name="Genome Announc.">
        <title>Draft Genome Sequence of Petroleum Oil-Degrading Marine Bacterium Pseudomonas taeanensis Strain MS-3, Isolated from a Crude Oil-Contaminated Seashore.</title>
        <authorList>
            <person name="Lee S.Y."/>
            <person name="Kim S.H."/>
            <person name="Lee D.G."/>
            <person name="Shin S."/>
            <person name="Yun S.H."/>
            <person name="Choi C.W."/>
            <person name="Chung Y.H."/>
            <person name="Choi J.S."/>
            <person name="Kahng H.Y."/>
            <person name="Kim S.I."/>
        </authorList>
    </citation>
    <scope>NUCLEOTIDE SEQUENCE [LARGE SCALE GENOMIC DNA]</scope>
    <source>
        <strain evidence="6 7">MS-3</strain>
    </source>
</reference>
<dbReference type="Pfam" id="PF01152">
    <property type="entry name" value="Bac_globin"/>
    <property type="match status" value="1"/>
</dbReference>